<evidence type="ECO:0000256" key="1">
    <source>
        <dbReference type="SAM" id="MobiDB-lite"/>
    </source>
</evidence>
<dbReference type="Gene3D" id="2.40.70.10">
    <property type="entry name" value="Acid Proteases"/>
    <property type="match status" value="1"/>
</dbReference>
<dbReference type="CDD" id="cd00303">
    <property type="entry name" value="retropepsin_like"/>
    <property type="match status" value="1"/>
</dbReference>
<feature type="region of interest" description="Disordered" evidence="1">
    <location>
        <begin position="129"/>
        <end position="150"/>
    </location>
</feature>
<dbReference type="EMBL" id="MU630441">
    <property type="protein sequence ID" value="KAJ1253988.1"/>
    <property type="molecule type" value="Genomic_DNA"/>
</dbReference>
<dbReference type="InterPro" id="IPR021109">
    <property type="entry name" value="Peptidase_aspartic_dom_sf"/>
</dbReference>
<comment type="caution">
    <text evidence="2">The sequence shown here is derived from an EMBL/GenBank/DDBJ whole genome shotgun (WGS) entry which is preliminary data.</text>
</comment>
<dbReference type="OrthoDB" id="674712at2759"/>
<sequence>MQEWLIIQSFFHGLNRSAQEHLDAAVGGSFLSLSISAAKNLIEKMATNQGWREERSSTRSRGVHQIESTDMLAAKMDLLLKKLNDALEAAPVQALDSYMTCEVCGNTGHSGNRCPEMQSEDANFIGRAQEKTAESEDKVADEDTLGKKEKPASKHLPHEFYDTTVLPFPPRNKKAAADEQYSKFVEVIKKLYVNIPLLDAMQVPTYAKYLKDILNNKKPLPSTEIVHLTEECSAAILKKKDPGSPTISCSIGTQHFDQALCDLGASVSVMPKVIFDKLNHDALTPTAMYLQLADQSVRYPEGVAENVPVRIRNFLIPVDFVVLDMEIDSKTPLILGRPFLSTAVATIDVGAGKVHLNINGKKETFAFKPKVEQCNKVKTFK</sequence>
<dbReference type="SUPFAM" id="SSF50630">
    <property type="entry name" value="Acid proteases"/>
    <property type="match status" value="1"/>
</dbReference>
<gene>
    <name evidence="2" type="ORF">BS78_K141900</name>
</gene>
<keyword evidence="3" id="KW-1185">Reference proteome</keyword>
<evidence type="ECO:0000313" key="3">
    <source>
        <dbReference type="Proteomes" id="UP001164776"/>
    </source>
</evidence>
<accession>A0A9W8CCV0</accession>
<name>A0A9W8CCV0_9POAL</name>
<dbReference type="Proteomes" id="UP001164776">
    <property type="component" value="Unassembled WGS sequence"/>
</dbReference>
<protein>
    <recommendedName>
        <fullName evidence="4">CCHC-type domain-containing protein</fullName>
    </recommendedName>
</protein>
<proteinExistence type="predicted"/>
<dbReference type="PANTHER" id="PTHR33067">
    <property type="entry name" value="RNA-DIRECTED DNA POLYMERASE-RELATED"/>
    <property type="match status" value="1"/>
</dbReference>
<dbReference type="AlphaFoldDB" id="A0A9W8CCV0"/>
<organism evidence="2 3">
    <name type="scientific">Paspalum vaginatum</name>
    <name type="common">seashore paspalum</name>
    <dbReference type="NCBI Taxonomy" id="158149"/>
    <lineage>
        <taxon>Eukaryota</taxon>
        <taxon>Viridiplantae</taxon>
        <taxon>Streptophyta</taxon>
        <taxon>Embryophyta</taxon>
        <taxon>Tracheophyta</taxon>
        <taxon>Spermatophyta</taxon>
        <taxon>Magnoliopsida</taxon>
        <taxon>Liliopsida</taxon>
        <taxon>Poales</taxon>
        <taxon>Poaceae</taxon>
        <taxon>PACMAD clade</taxon>
        <taxon>Panicoideae</taxon>
        <taxon>Andropogonodae</taxon>
        <taxon>Paspaleae</taxon>
        <taxon>Paspalinae</taxon>
        <taxon>Paspalum</taxon>
    </lineage>
</organism>
<evidence type="ECO:0008006" key="4">
    <source>
        <dbReference type="Google" id="ProtNLM"/>
    </source>
</evidence>
<dbReference type="PANTHER" id="PTHR33067:SF32">
    <property type="entry name" value="ASPARTIC PEPTIDASE DDI1-TYPE DOMAIN-CONTAINING PROTEIN"/>
    <property type="match status" value="1"/>
</dbReference>
<feature type="compositionally biased region" description="Basic and acidic residues" evidence="1">
    <location>
        <begin position="129"/>
        <end position="138"/>
    </location>
</feature>
<evidence type="ECO:0000313" key="2">
    <source>
        <dbReference type="EMBL" id="KAJ1253988.1"/>
    </source>
</evidence>
<reference evidence="2 3" key="1">
    <citation type="submission" date="2022-10" db="EMBL/GenBank/DDBJ databases">
        <title>WGS assembly of Paspalum vaginatum 540-79.</title>
        <authorList>
            <person name="Sun G."/>
            <person name="Wase N."/>
            <person name="Shu S."/>
            <person name="Jenkins J."/>
            <person name="Zhou B."/>
            <person name="Torres-Rodriguez J."/>
            <person name="Chen C."/>
            <person name="Sandor L."/>
            <person name="Plott C."/>
            <person name="Yoshinga Y."/>
            <person name="Daum C."/>
            <person name="Qi P."/>
            <person name="Barry K."/>
            <person name="Lipzen A."/>
            <person name="Berry L."/>
            <person name="Pedersen C."/>
            <person name="Gottilla T."/>
            <person name="Foltz A."/>
            <person name="Yu H."/>
            <person name="O'Malley R."/>
            <person name="Zhang C."/>
            <person name="Devos K."/>
            <person name="Sigmon B."/>
            <person name="Yu B."/>
            <person name="Obata T."/>
            <person name="Schmutz J."/>
            <person name="Schnable J."/>
        </authorList>
    </citation>
    <scope>NUCLEOTIDE SEQUENCE [LARGE SCALE GENOMIC DNA]</scope>
    <source>
        <strain evidence="3">cv. 540-79</strain>
    </source>
</reference>